<evidence type="ECO:0000313" key="1">
    <source>
        <dbReference type="EMBL" id="MFC0525781.1"/>
    </source>
</evidence>
<reference evidence="1 2" key="1">
    <citation type="submission" date="2024-09" db="EMBL/GenBank/DDBJ databases">
        <authorList>
            <person name="Sun Q."/>
            <person name="Mori K."/>
        </authorList>
    </citation>
    <scope>NUCLEOTIDE SEQUENCE [LARGE SCALE GENOMIC DNA]</scope>
    <source>
        <strain evidence="1 2">NCAIM B.02529</strain>
    </source>
</reference>
<dbReference type="Proteomes" id="UP001589836">
    <property type="component" value="Unassembled WGS sequence"/>
</dbReference>
<sequence>MKDYVVVSPFQDKTQKHRHYRVGDAYPYGNWRPSQERIDELLYNEEYGRAFIEEVSEEREYSEEE</sequence>
<name>A0ABV6LTN2_9BACI</name>
<accession>A0ABV6LTN2</accession>
<organism evidence="1 2">
    <name type="scientific">Pontibacillus salicampi</name>
    <dbReference type="NCBI Taxonomy" id="1449801"/>
    <lineage>
        <taxon>Bacteria</taxon>
        <taxon>Bacillati</taxon>
        <taxon>Bacillota</taxon>
        <taxon>Bacilli</taxon>
        <taxon>Bacillales</taxon>
        <taxon>Bacillaceae</taxon>
        <taxon>Pontibacillus</taxon>
    </lineage>
</organism>
<protein>
    <submittedName>
        <fullName evidence="1">Uncharacterized protein</fullName>
    </submittedName>
</protein>
<keyword evidence="2" id="KW-1185">Reference proteome</keyword>
<dbReference type="RefSeq" id="WP_377351476.1">
    <property type="nucleotide sequence ID" value="NZ_JBHLTP010000022.1"/>
</dbReference>
<proteinExistence type="predicted"/>
<evidence type="ECO:0000313" key="2">
    <source>
        <dbReference type="Proteomes" id="UP001589836"/>
    </source>
</evidence>
<dbReference type="EMBL" id="JBHLTP010000022">
    <property type="protein sequence ID" value="MFC0525781.1"/>
    <property type="molecule type" value="Genomic_DNA"/>
</dbReference>
<gene>
    <name evidence="1" type="ORF">ACFFGV_19570</name>
</gene>
<comment type="caution">
    <text evidence="1">The sequence shown here is derived from an EMBL/GenBank/DDBJ whole genome shotgun (WGS) entry which is preliminary data.</text>
</comment>